<dbReference type="GO" id="GO:0000976">
    <property type="term" value="F:transcription cis-regulatory region binding"/>
    <property type="evidence" value="ECO:0007669"/>
    <property type="project" value="TreeGrafter"/>
</dbReference>
<dbReference type="EMBL" id="JACCBY010000004">
    <property type="protein sequence ID" value="NYD91122.1"/>
    <property type="molecule type" value="Genomic_DNA"/>
</dbReference>
<dbReference type="PANTHER" id="PTHR30055">
    <property type="entry name" value="HTH-TYPE TRANSCRIPTIONAL REGULATOR RUTR"/>
    <property type="match status" value="1"/>
</dbReference>
<evidence type="ECO:0000259" key="5">
    <source>
        <dbReference type="PROSITE" id="PS50977"/>
    </source>
</evidence>
<gene>
    <name evidence="6" type="ORF">HD841_002929</name>
</gene>
<feature type="domain" description="HTH tetR-type" evidence="5">
    <location>
        <begin position="222"/>
        <end position="282"/>
    </location>
</feature>
<keyword evidence="3" id="KW-0804">Transcription</keyword>
<dbReference type="InterPro" id="IPR001647">
    <property type="entry name" value="HTH_TetR"/>
</dbReference>
<dbReference type="SUPFAM" id="SSF46689">
    <property type="entry name" value="Homeodomain-like"/>
    <property type="match status" value="2"/>
</dbReference>
<evidence type="ECO:0000256" key="2">
    <source>
        <dbReference type="ARBA" id="ARBA00023125"/>
    </source>
</evidence>
<keyword evidence="7" id="KW-1185">Reference proteome</keyword>
<dbReference type="Pfam" id="PF00440">
    <property type="entry name" value="TetR_N"/>
    <property type="match status" value="1"/>
</dbReference>
<feature type="DNA-binding region" description="H-T-H motif" evidence="4">
    <location>
        <begin position="245"/>
        <end position="264"/>
    </location>
</feature>
<dbReference type="GO" id="GO:0003700">
    <property type="term" value="F:DNA-binding transcription factor activity"/>
    <property type="evidence" value="ECO:0007669"/>
    <property type="project" value="TreeGrafter"/>
</dbReference>
<dbReference type="Proteomes" id="UP000517753">
    <property type="component" value="Unassembled WGS sequence"/>
</dbReference>
<dbReference type="AlphaFoldDB" id="A0A7Y9FQ66"/>
<accession>A0A7Y9FQ66</accession>
<keyword evidence="2 4" id="KW-0238">DNA-binding</keyword>
<dbReference type="InterPro" id="IPR009057">
    <property type="entry name" value="Homeodomain-like_sf"/>
</dbReference>
<dbReference type="PROSITE" id="PS50977">
    <property type="entry name" value="HTH_TETR_2"/>
    <property type="match status" value="1"/>
</dbReference>
<dbReference type="Gene3D" id="1.10.357.10">
    <property type="entry name" value="Tetracycline Repressor, domain 2"/>
    <property type="match status" value="2"/>
</dbReference>
<dbReference type="RefSeq" id="WP_179509558.1">
    <property type="nucleotide sequence ID" value="NZ_JACCBY010000004.1"/>
</dbReference>
<organism evidence="6 7">
    <name type="scientific">Sphingomonas melonis</name>
    <dbReference type="NCBI Taxonomy" id="152682"/>
    <lineage>
        <taxon>Bacteria</taxon>
        <taxon>Pseudomonadati</taxon>
        <taxon>Pseudomonadota</taxon>
        <taxon>Alphaproteobacteria</taxon>
        <taxon>Sphingomonadales</taxon>
        <taxon>Sphingomonadaceae</taxon>
        <taxon>Sphingomonas</taxon>
    </lineage>
</organism>
<dbReference type="InterPro" id="IPR050109">
    <property type="entry name" value="HTH-type_TetR-like_transc_reg"/>
</dbReference>
<evidence type="ECO:0000313" key="6">
    <source>
        <dbReference type="EMBL" id="NYD91122.1"/>
    </source>
</evidence>
<dbReference type="PRINTS" id="PR00455">
    <property type="entry name" value="HTHTETR"/>
</dbReference>
<name>A0A7Y9FQ66_9SPHN</name>
<sequence length="394" mass="41746">MDGKDSIGRDGIDQGAIVDAAIDIIVRNGLGGLTLRPLASSLGVSVAVISARIGAKDRLIDHVVDLAAHRDRDFFARWTELAARVAPEDGVARAAMADLAFREWVSAGRQQAIVLVELVHHHALQGAPSPALDRWLERAGDFWSTMIFGVADLADLALGYILDEAGFALGAGDDPAYAVLRTLCLQRFAAGVVGGEIGHGAEIERLIALLRPDDPPATVADDPKRRRIADAAAGVIVSQGMAAATHRSVAQAAGVPASTVVYHFGGRAALLVAGLHAVITRFHGARDRARVQGTVADQDVEARDLVKATSMIALASLREASLRPYALDMRRRRGENIRAADLAPLGFGARAIPGFDRAAAQVISVALFGMRMVAMSRNLPEAETYRRAFAALDA</sequence>
<comment type="caution">
    <text evidence="6">The sequence shown here is derived from an EMBL/GenBank/DDBJ whole genome shotgun (WGS) entry which is preliminary data.</text>
</comment>
<reference evidence="6 7" key="1">
    <citation type="submission" date="2020-07" db="EMBL/GenBank/DDBJ databases">
        <authorList>
            <person name="Partida-Martinez L."/>
            <person name="Huntemann M."/>
            <person name="Clum A."/>
            <person name="Wang J."/>
            <person name="Palaniappan K."/>
            <person name="Ritter S."/>
            <person name="Chen I.-M."/>
            <person name="Stamatis D."/>
            <person name="Reddy T."/>
            <person name="O'Malley R."/>
            <person name="Daum C."/>
            <person name="Shapiro N."/>
            <person name="Ivanova N."/>
            <person name="Kyrpides N."/>
            <person name="Woyke T."/>
        </authorList>
    </citation>
    <scope>NUCLEOTIDE SEQUENCE [LARGE SCALE GENOMIC DNA]</scope>
    <source>
        <strain evidence="6 7">AS2.3</strain>
    </source>
</reference>
<reference evidence="6 7" key="2">
    <citation type="submission" date="2020-08" db="EMBL/GenBank/DDBJ databases">
        <title>The Agave Microbiome: Exploring the role of microbial communities in plant adaptations to desert environments.</title>
        <authorList>
            <person name="Partida-Martinez L.P."/>
        </authorList>
    </citation>
    <scope>NUCLEOTIDE SEQUENCE [LARGE SCALE GENOMIC DNA]</scope>
    <source>
        <strain evidence="6 7">AS2.3</strain>
    </source>
</reference>
<proteinExistence type="predicted"/>
<evidence type="ECO:0000256" key="1">
    <source>
        <dbReference type="ARBA" id="ARBA00023015"/>
    </source>
</evidence>
<keyword evidence="1" id="KW-0805">Transcription regulation</keyword>
<evidence type="ECO:0000256" key="4">
    <source>
        <dbReference type="PROSITE-ProRule" id="PRU00335"/>
    </source>
</evidence>
<protein>
    <submittedName>
        <fullName evidence="6">AcrR family transcriptional regulator</fullName>
    </submittedName>
</protein>
<dbReference type="PANTHER" id="PTHR30055:SF234">
    <property type="entry name" value="HTH-TYPE TRANSCRIPTIONAL REGULATOR BETI"/>
    <property type="match status" value="1"/>
</dbReference>
<evidence type="ECO:0000256" key="3">
    <source>
        <dbReference type="ARBA" id="ARBA00023163"/>
    </source>
</evidence>
<evidence type="ECO:0000313" key="7">
    <source>
        <dbReference type="Proteomes" id="UP000517753"/>
    </source>
</evidence>